<dbReference type="GO" id="GO:0010181">
    <property type="term" value="F:FMN binding"/>
    <property type="evidence" value="ECO:0007669"/>
    <property type="project" value="InterPro"/>
</dbReference>
<dbReference type="InterPro" id="IPR008254">
    <property type="entry name" value="Flavodoxin/NO_synth"/>
</dbReference>
<keyword evidence="7" id="KW-0560">Oxidoreductase</keyword>
<dbReference type="Gene3D" id="3.40.50.360">
    <property type="match status" value="1"/>
</dbReference>
<sequence>MGELDGFERATQPAVVEARTMAVLYGTETGNAEEIAVELGKMAERLHFKTTVDEMDSFKLADVLNTSLVIFVTSTTGQGDMPKNTLKFWKNLRREKLNNTNCLQVVRFASFGLGDSSYLKFNWAARKLRARLLQLGASEFFRPGEGDERHDNGIDSIYLPWYQEFRESLIANYPLPESLWPIPDDVQLPPKYFLQLLSTMDIDTEPCGDAAGGPSLTEEDRKIMASRTKSAARSHLIHPPSAIEQGKEDWARLDPEFPAHIARQDTAWERENRPVDSLDKDNVLRDHPENYLLSRMDPGVRAFPPPGILPIPGSFIGKLVRSNRVTPEDHWQDVRHLTFRLMLSRKDFDTALKSAGNLTLTIYPKNYPDDVQELIRLMGWDEVADTLSKIIAKPRGLYVESHGLTTLRDLLTHNLDFTAVPKRNFIKELVFFTKDEREKERLFEFTMPGNEQEFYDYTCRPRRTILELLKDFPGVKIPVQAVLDLFPIIRGREFSVCNAGMSIGDADDDNCIRIEILAALVEYKTIIRKPRQGLCSRYLKHLPIGTDLCVALKPASGPHLVANHMGAKRPMVAIATGTGIAPIRAIIQERTSYAEHGDTLLFFGCRNRDADFHFESEWKEYPNVKVYPAFSRDNITPDPTTTAHANTSTTTTTAAAAAAASGPPPRTHTDILALLPEYDAGKNYVQHMIRKHAQEVGALMSRNPVVCVCGNAGRMPTSVRAALLDALVISGVVADVEAAETWFRNPDHLTFWQETW</sequence>
<accession>A0AAN6UK33</accession>
<comment type="caution">
    <text evidence="10">The sequence shown here is derived from an EMBL/GenBank/DDBJ whole genome shotgun (WGS) entry which is preliminary data.</text>
</comment>
<dbReference type="SUPFAM" id="SSF52343">
    <property type="entry name" value="Ferredoxin reductase-like, C-terminal NADP-linked domain"/>
    <property type="match status" value="1"/>
</dbReference>
<comment type="cofactor">
    <cofactor evidence="2">
        <name>FAD</name>
        <dbReference type="ChEBI" id="CHEBI:57692"/>
    </cofactor>
</comment>
<dbReference type="EMBL" id="MU853409">
    <property type="protein sequence ID" value="KAK4134126.1"/>
    <property type="molecule type" value="Genomic_DNA"/>
</dbReference>
<feature type="domain" description="Flavodoxin-like" evidence="9">
    <location>
        <begin position="21"/>
        <end position="166"/>
    </location>
</feature>
<dbReference type="InterPro" id="IPR017938">
    <property type="entry name" value="Riboflavin_synthase-like_b-brl"/>
</dbReference>
<dbReference type="PANTHER" id="PTHR19384">
    <property type="entry name" value="NITRIC OXIDE SYNTHASE-RELATED"/>
    <property type="match status" value="1"/>
</dbReference>
<dbReference type="GO" id="GO:0005829">
    <property type="term" value="C:cytosol"/>
    <property type="evidence" value="ECO:0007669"/>
    <property type="project" value="TreeGrafter"/>
</dbReference>
<organism evidence="10 11">
    <name type="scientific">Trichocladium antarcticum</name>
    <dbReference type="NCBI Taxonomy" id="1450529"/>
    <lineage>
        <taxon>Eukaryota</taxon>
        <taxon>Fungi</taxon>
        <taxon>Dikarya</taxon>
        <taxon>Ascomycota</taxon>
        <taxon>Pezizomycotina</taxon>
        <taxon>Sordariomycetes</taxon>
        <taxon>Sordariomycetidae</taxon>
        <taxon>Sordariales</taxon>
        <taxon>Chaetomiaceae</taxon>
        <taxon>Trichocladium</taxon>
    </lineage>
</organism>
<keyword evidence="11" id="KW-1185">Reference proteome</keyword>
<dbReference type="FunFam" id="3.40.50.360:FF:000034">
    <property type="entry name" value="NADPH-dependent diflavin oxidoreductase 1"/>
    <property type="match status" value="1"/>
</dbReference>
<dbReference type="GO" id="GO:0016491">
    <property type="term" value="F:oxidoreductase activity"/>
    <property type="evidence" value="ECO:0007669"/>
    <property type="project" value="UniProtKB-KW"/>
</dbReference>
<evidence type="ECO:0000256" key="5">
    <source>
        <dbReference type="ARBA" id="ARBA00022827"/>
    </source>
</evidence>
<protein>
    <submittedName>
        <fullName evidence="10">Riboflavin synthase domain-like protein</fullName>
    </submittedName>
</protein>
<dbReference type="Gene3D" id="2.40.30.10">
    <property type="entry name" value="Translation factors"/>
    <property type="match status" value="1"/>
</dbReference>
<reference evidence="10" key="2">
    <citation type="submission" date="2023-05" db="EMBL/GenBank/DDBJ databases">
        <authorList>
            <consortium name="Lawrence Berkeley National Laboratory"/>
            <person name="Steindorff A."/>
            <person name="Hensen N."/>
            <person name="Bonometti L."/>
            <person name="Westerberg I."/>
            <person name="Brannstrom I.O."/>
            <person name="Guillou S."/>
            <person name="Cros-Aarteil S."/>
            <person name="Calhoun S."/>
            <person name="Haridas S."/>
            <person name="Kuo A."/>
            <person name="Mondo S."/>
            <person name="Pangilinan J."/>
            <person name="Riley R."/>
            <person name="Labutti K."/>
            <person name="Andreopoulos B."/>
            <person name="Lipzen A."/>
            <person name="Chen C."/>
            <person name="Yanf M."/>
            <person name="Daum C."/>
            <person name="Ng V."/>
            <person name="Clum A."/>
            <person name="Ohm R."/>
            <person name="Martin F."/>
            <person name="Silar P."/>
            <person name="Natvig D."/>
            <person name="Lalanne C."/>
            <person name="Gautier V."/>
            <person name="Ament-Velasquez S.L."/>
            <person name="Kruys A."/>
            <person name="Hutchinson M.I."/>
            <person name="Powell A.J."/>
            <person name="Barry K."/>
            <person name="Miller A.N."/>
            <person name="Grigoriev I.V."/>
            <person name="Debuchy R."/>
            <person name="Gladieux P."/>
            <person name="Thoren M.H."/>
            <person name="Johannesson H."/>
        </authorList>
    </citation>
    <scope>NUCLEOTIDE SEQUENCE</scope>
    <source>
        <strain evidence="10">CBS 123565</strain>
    </source>
</reference>
<dbReference type="InterPro" id="IPR003097">
    <property type="entry name" value="CysJ-like_FAD-binding"/>
</dbReference>
<dbReference type="PROSITE" id="PS50902">
    <property type="entry name" value="FLAVODOXIN_LIKE"/>
    <property type="match status" value="1"/>
</dbReference>
<dbReference type="InterPro" id="IPR023173">
    <property type="entry name" value="NADPH_Cyt_P450_Rdtase_alpha"/>
</dbReference>
<evidence type="ECO:0000313" key="10">
    <source>
        <dbReference type="EMBL" id="KAK4134126.1"/>
    </source>
</evidence>
<feature type="compositionally biased region" description="Low complexity" evidence="8">
    <location>
        <begin position="640"/>
        <end position="660"/>
    </location>
</feature>
<gene>
    <name evidence="10" type="ORF">BT67DRAFT_456121</name>
</gene>
<dbReference type="Proteomes" id="UP001304895">
    <property type="component" value="Unassembled WGS sequence"/>
</dbReference>
<evidence type="ECO:0000259" key="9">
    <source>
        <dbReference type="PROSITE" id="PS50902"/>
    </source>
</evidence>
<keyword evidence="6" id="KW-0521">NADP</keyword>
<dbReference type="Pfam" id="PF00667">
    <property type="entry name" value="FAD_binding_1"/>
    <property type="match status" value="1"/>
</dbReference>
<keyword evidence="4" id="KW-0288">FMN</keyword>
<name>A0AAN6UK33_9PEZI</name>
<dbReference type="InterPro" id="IPR001433">
    <property type="entry name" value="OxRdtase_FAD/NAD-bd"/>
</dbReference>
<evidence type="ECO:0000256" key="4">
    <source>
        <dbReference type="ARBA" id="ARBA00022643"/>
    </source>
</evidence>
<evidence type="ECO:0000256" key="2">
    <source>
        <dbReference type="ARBA" id="ARBA00001974"/>
    </source>
</evidence>
<dbReference type="Gene3D" id="3.40.50.80">
    <property type="entry name" value="Nucleotide-binding domain of ferredoxin-NADP reductase (FNR) module"/>
    <property type="match status" value="1"/>
</dbReference>
<dbReference type="Gene3D" id="1.20.990.10">
    <property type="entry name" value="NADPH-cytochrome p450 Reductase, Chain A, domain 3"/>
    <property type="match status" value="1"/>
</dbReference>
<dbReference type="PANTHER" id="PTHR19384:SF10">
    <property type="entry name" value="NADPH-DEPENDENT DIFLAVIN OXIDOREDUCTASE 1"/>
    <property type="match status" value="1"/>
</dbReference>
<dbReference type="Pfam" id="PF00175">
    <property type="entry name" value="NAD_binding_1"/>
    <property type="match status" value="1"/>
</dbReference>
<dbReference type="InterPro" id="IPR001094">
    <property type="entry name" value="Flavdoxin-like"/>
</dbReference>
<keyword evidence="5" id="KW-0274">FAD</keyword>
<dbReference type="AlphaFoldDB" id="A0AAN6UK33"/>
<dbReference type="PRINTS" id="PR00371">
    <property type="entry name" value="FPNCR"/>
</dbReference>
<evidence type="ECO:0000313" key="11">
    <source>
        <dbReference type="Proteomes" id="UP001304895"/>
    </source>
</evidence>
<evidence type="ECO:0000256" key="3">
    <source>
        <dbReference type="ARBA" id="ARBA00022630"/>
    </source>
</evidence>
<evidence type="ECO:0000256" key="6">
    <source>
        <dbReference type="ARBA" id="ARBA00022857"/>
    </source>
</evidence>
<dbReference type="InterPro" id="IPR039261">
    <property type="entry name" value="FNR_nucleotide-bd"/>
</dbReference>
<dbReference type="Pfam" id="PF00258">
    <property type="entry name" value="Flavodoxin_1"/>
    <property type="match status" value="1"/>
</dbReference>
<keyword evidence="3" id="KW-0285">Flavoprotein</keyword>
<evidence type="ECO:0000256" key="7">
    <source>
        <dbReference type="ARBA" id="ARBA00023002"/>
    </source>
</evidence>
<evidence type="ECO:0000256" key="1">
    <source>
        <dbReference type="ARBA" id="ARBA00001917"/>
    </source>
</evidence>
<evidence type="ECO:0000256" key="8">
    <source>
        <dbReference type="SAM" id="MobiDB-lite"/>
    </source>
</evidence>
<dbReference type="InterPro" id="IPR029039">
    <property type="entry name" value="Flavoprotein-like_sf"/>
</dbReference>
<feature type="region of interest" description="Disordered" evidence="8">
    <location>
        <begin position="635"/>
        <end position="665"/>
    </location>
</feature>
<reference evidence="10" key="1">
    <citation type="journal article" date="2023" name="Mol. Phylogenet. Evol.">
        <title>Genome-scale phylogeny and comparative genomics of the fungal order Sordariales.</title>
        <authorList>
            <person name="Hensen N."/>
            <person name="Bonometti L."/>
            <person name="Westerberg I."/>
            <person name="Brannstrom I.O."/>
            <person name="Guillou S."/>
            <person name="Cros-Aarteil S."/>
            <person name="Calhoun S."/>
            <person name="Haridas S."/>
            <person name="Kuo A."/>
            <person name="Mondo S."/>
            <person name="Pangilinan J."/>
            <person name="Riley R."/>
            <person name="LaButti K."/>
            <person name="Andreopoulos B."/>
            <person name="Lipzen A."/>
            <person name="Chen C."/>
            <person name="Yan M."/>
            <person name="Daum C."/>
            <person name="Ng V."/>
            <person name="Clum A."/>
            <person name="Steindorff A."/>
            <person name="Ohm R.A."/>
            <person name="Martin F."/>
            <person name="Silar P."/>
            <person name="Natvig D.O."/>
            <person name="Lalanne C."/>
            <person name="Gautier V."/>
            <person name="Ament-Velasquez S.L."/>
            <person name="Kruys A."/>
            <person name="Hutchinson M.I."/>
            <person name="Powell A.J."/>
            <person name="Barry K."/>
            <person name="Miller A.N."/>
            <person name="Grigoriev I.V."/>
            <person name="Debuchy R."/>
            <person name="Gladieux P."/>
            <person name="Hiltunen Thoren M."/>
            <person name="Johannesson H."/>
        </authorList>
    </citation>
    <scope>NUCLEOTIDE SEQUENCE</scope>
    <source>
        <strain evidence="10">CBS 123565</strain>
    </source>
</reference>
<comment type="cofactor">
    <cofactor evidence="1">
        <name>FMN</name>
        <dbReference type="ChEBI" id="CHEBI:58210"/>
    </cofactor>
</comment>
<dbReference type="PRINTS" id="PR00369">
    <property type="entry name" value="FLAVODOXIN"/>
</dbReference>
<dbReference type="SUPFAM" id="SSF63380">
    <property type="entry name" value="Riboflavin synthase domain-like"/>
    <property type="match status" value="1"/>
</dbReference>
<dbReference type="GO" id="GO:0050660">
    <property type="term" value="F:flavin adenine dinucleotide binding"/>
    <property type="evidence" value="ECO:0007669"/>
    <property type="project" value="TreeGrafter"/>
</dbReference>
<dbReference type="SUPFAM" id="SSF52218">
    <property type="entry name" value="Flavoproteins"/>
    <property type="match status" value="1"/>
</dbReference>
<proteinExistence type="predicted"/>
<dbReference type="InterPro" id="IPR001709">
    <property type="entry name" value="Flavoprot_Pyr_Nucl_cyt_Rdtase"/>
</dbReference>